<dbReference type="EMBL" id="MU825403">
    <property type="protein sequence ID" value="KAJ7392026.1"/>
    <property type="molecule type" value="Genomic_DNA"/>
</dbReference>
<keyword evidence="3" id="KW-1185">Reference proteome</keyword>
<organism evidence="2 3">
    <name type="scientific">Desmophyllum pertusum</name>
    <dbReference type="NCBI Taxonomy" id="174260"/>
    <lineage>
        <taxon>Eukaryota</taxon>
        <taxon>Metazoa</taxon>
        <taxon>Cnidaria</taxon>
        <taxon>Anthozoa</taxon>
        <taxon>Hexacorallia</taxon>
        <taxon>Scleractinia</taxon>
        <taxon>Caryophylliina</taxon>
        <taxon>Caryophylliidae</taxon>
        <taxon>Desmophyllum</taxon>
    </lineage>
</organism>
<reference evidence="2" key="1">
    <citation type="submission" date="2023-01" db="EMBL/GenBank/DDBJ databases">
        <title>Genome assembly of the deep-sea coral Lophelia pertusa.</title>
        <authorList>
            <person name="Herrera S."/>
            <person name="Cordes E."/>
        </authorList>
    </citation>
    <scope>NUCLEOTIDE SEQUENCE</scope>
    <source>
        <strain evidence="2">USNM1676648</strain>
        <tissue evidence="2">Polyp</tissue>
    </source>
</reference>
<dbReference type="Proteomes" id="UP001163046">
    <property type="component" value="Unassembled WGS sequence"/>
</dbReference>
<dbReference type="PROSITE" id="PS50041">
    <property type="entry name" value="C_TYPE_LECTIN_2"/>
    <property type="match status" value="1"/>
</dbReference>
<evidence type="ECO:0000313" key="3">
    <source>
        <dbReference type="Proteomes" id="UP001163046"/>
    </source>
</evidence>
<dbReference type="InterPro" id="IPR016187">
    <property type="entry name" value="CTDL_fold"/>
</dbReference>
<dbReference type="InterPro" id="IPR050111">
    <property type="entry name" value="C-type_lectin/snaclec_domain"/>
</dbReference>
<dbReference type="InterPro" id="IPR016186">
    <property type="entry name" value="C-type_lectin-like/link_sf"/>
</dbReference>
<dbReference type="SUPFAM" id="SSF56436">
    <property type="entry name" value="C-type lectin-like"/>
    <property type="match status" value="1"/>
</dbReference>
<accession>A0A9X0A234</accession>
<dbReference type="Gene3D" id="3.10.100.10">
    <property type="entry name" value="Mannose-Binding Protein A, subunit A"/>
    <property type="match status" value="1"/>
</dbReference>
<evidence type="ECO:0000313" key="2">
    <source>
        <dbReference type="EMBL" id="KAJ7392026.1"/>
    </source>
</evidence>
<name>A0A9X0A234_9CNID</name>
<dbReference type="Pfam" id="PF00059">
    <property type="entry name" value="Lectin_C"/>
    <property type="match status" value="1"/>
</dbReference>
<dbReference type="CDD" id="cd00037">
    <property type="entry name" value="CLECT"/>
    <property type="match status" value="1"/>
</dbReference>
<evidence type="ECO:0000259" key="1">
    <source>
        <dbReference type="PROSITE" id="PS50041"/>
    </source>
</evidence>
<comment type="caution">
    <text evidence="2">The sequence shown here is derived from an EMBL/GenBank/DDBJ whole genome shotgun (WGS) entry which is preliminary data.</text>
</comment>
<dbReference type="SMART" id="SM00034">
    <property type="entry name" value="CLECT"/>
    <property type="match status" value="1"/>
</dbReference>
<sequence length="183" mass="20986">MEVDDRVDRVHVFNNNITMTISRNSYLENDQRKLLRMNMAEWGDNRPFGSGDPCFKDSCYFISSAEIGKTWARNRATCQGKGGDLVSIETEEEWDFINNQIQKKCIGQPNEWHIGLKKGNNGWKWVNGKPLTISKWQVTHGEPSGDGDVAVMSKDYPPLKKGLFNDLRDNIWRAYICEIPKAT</sequence>
<feature type="domain" description="C-type lectin" evidence="1">
    <location>
        <begin position="55"/>
        <end position="178"/>
    </location>
</feature>
<protein>
    <submittedName>
        <fullName evidence="2">C-type lectin (CTL) or carbohydrate-recognition domain (CRD)</fullName>
    </submittedName>
</protein>
<gene>
    <name evidence="2" type="primary">CLEC17A_2</name>
    <name evidence="2" type="ORF">OS493_014964</name>
</gene>
<dbReference type="InterPro" id="IPR001304">
    <property type="entry name" value="C-type_lectin-like"/>
</dbReference>
<dbReference type="OrthoDB" id="5976046at2759"/>
<proteinExistence type="predicted"/>
<dbReference type="AlphaFoldDB" id="A0A9X0A234"/>
<dbReference type="PANTHER" id="PTHR22803">
    <property type="entry name" value="MANNOSE, PHOSPHOLIPASE, LECTIN RECEPTOR RELATED"/>
    <property type="match status" value="1"/>
</dbReference>